<sequence>MISLKQYYFDKFKWSLMALASSSCVQKNLLPENSMVGEEIVLEYEEAVGENLERIHEYIDITEKQLVLLRDLDAYISGKSGEKYAYLWLENSSLDDSEWQEIRSLAMGVILAFHWEMEIPKALYSEVINVNEHDNFI</sequence>
<gene>
    <name evidence="1" type="ORF">EV680_11333</name>
    <name evidence="2" type="ORF">LVJ78_00925</name>
</gene>
<dbReference type="Proteomes" id="UP000829756">
    <property type="component" value="Chromosome"/>
</dbReference>
<evidence type="ECO:0000313" key="1">
    <source>
        <dbReference type="EMBL" id="TCP06111.1"/>
    </source>
</evidence>
<name>A0AAE9H1E5_9NEIS</name>
<dbReference type="EMBL" id="SLXE01000013">
    <property type="protein sequence ID" value="TCP06111.1"/>
    <property type="molecule type" value="Genomic_DNA"/>
</dbReference>
<reference evidence="2" key="2">
    <citation type="submission" date="2021-12" db="EMBL/GenBank/DDBJ databases">
        <authorList>
            <person name="Veyrier F.J."/>
        </authorList>
    </citation>
    <scope>NUCLEOTIDE SEQUENCE</scope>
    <source>
        <strain evidence="2">1258/02</strain>
    </source>
</reference>
<evidence type="ECO:0000313" key="4">
    <source>
        <dbReference type="Proteomes" id="UP000829756"/>
    </source>
</evidence>
<organism evidence="2 4">
    <name type="scientific">Uruburuella suis</name>
    <dbReference type="NCBI Taxonomy" id="252130"/>
    <lineage>
        <taxon>Bacteria</taxon>
        <taxon>Pseudomonadati</taxon>
        <taxon>Pseudomonadota</taxon>
        <taxon>Betaproteobacteria</taxon>
        <taxon>Neisseriales</taxon>
        <taxon>Neisseriaceae</taxon>
        <taxon>Uruburuella</taxon>
    </lineage>
</organism>
<evidence type="ECO:0000313" key="3">
    <source>
        <dbReference type="Proteomes" id="UP000294721"/>
    </source>
</evidence>
<dbReference type="EMBL" id="CP091507">
    <property type="protein sequence ID" value="UOO79629.1"/>
    <property type="molecule type" value="Genomic_DNA"/>
</dbReference>
<keyword evidence="3" id="KW-1185">Reference proteome</keyword>
<evidence type="ECO:0000313" key="2">
    <source>
        <dbReference type="EMBL" id="UOO79629.1"/>
    </source>
</evidence>
<dbReference type="RefSeq" id="WP_132953857.1">
    <property type="nucleotide sequence ID" value="NZ_CP091507.1"/>
</dbReference>
<dbReference type="Proteomes" id="UP000294721">
    <property type="component" value="Unassembled WGS sequence"/>
</dbReference>
<proteinExistence type="predicted"/>
<protein>
    <submittedName>
        <fullName evidence="2">Uncharacterized protein</fullName>
    </submittedName>
</protein>
<dbReference type="AlphaFoldDB" id="A0AAE9H1E5"/>
<reference evidence="2" key="3">
    <citation type="journal article" date="2022" name="Res Sq">
        <title>Evolution of multicellular longitudinally dividing oral cavity symbionts (Neisseriaceae).</title>
        <authorList>
            <person name="Nyongesa S."/>
            <person name="Weber P."/>
            <person name="Bernet E."/>
            <person name="Pullido F."/>
            <person name="Nieckarz M."/>
            <person name="Delaby M."/>
            <person name="Nieves C."/>
            <person name="Viehboeck T."/>
            <person name="Krause N."/>
            <person name="Rivera-Millot A."/>
            <person name="Nakamura A."/>
            <person name="Vischer N."/>
            <person name="VanNieuwenhze M."/>
            <person name="Brun Y."/>
            <person name="Cava F."/>
            <person name="Bulgheresi S."/>
            <person name="Veyrier F."/>
        </authorList>
    </citation>
    <scope>NUCLEOTIDE SEQUENCE</scope>
    <source>
        <strain evidence="2">1258/02</strain>
    </source>
</reference>
<dbReference type="PROSITE" id="PS51257">
    <property type="entry name" value="PROKAR_LIPOPROTEIN"/>
    <property type="match status" value="1"/>
</dbReference>
<reference evidence="1 3" key="1">
    <citation type="submission" date="2019-03" db="EMBL/GenBank/DDBJ databases">
        <title>Genomic Encyclopedia of Type Strains, Phase IV (KMG-IV): sequencing the most valuable type-strain genomes for metagenomic binning, comparative biology and taxonomic classification.</title>
        <authorList>
            <person name="Goeker M."/>
        </authorList>
    </citation>
    <scope>NUCLEOTIDE SEQUENCE [LARGE SCALE GENOMIC DNA]</scope>
    <source>
        <strain evidence="1 3">DSM 17474</strain>
    </source>
</reference>
<dbReference type="KEGG" id="usu:LVJ78_00925"/>
<accession>A0AAE9H1E5</accession>